<dbReference type="PANTHER" id="PTHR11587">
    <property type="entry name" value="ARGININOSUCCINATE SYNTHASE"/>
    <property type="match status" value="1"/>
</dbReference>
<dbReference type="PROSITE" id="PS00564">
    <property type="entry name" value="ARGININOSUCCIN_SYN_1"/>
    <property type="match status" value="1"/>
</dbReference>
<evidence type="ECO:0000259" key="9">
    <source>
        <dbReference type="Pfam" id="PF20979"/>
    </source>
</evidence>
<dbReference type="Gene3D" id="3.40.50.620">
    <property type="entry name" value="HUPs"/>
    <property type="match status" value="1"/>
</dbReference>
<keyword evidence="6" id="KW-0547">Nucleotide-binding</keyword>
<dbReference type="RefSeq" id="WP_266010143.1">
    <property type="nucleotide sequence ID" value="NZ_JAPFQP010000001.1"/>
</dbReference>
<sequence length="396" mass="43860">MKKLVLAYSGGLDTSYCAIHLSKEKGYEVHAVTVNTGGFTEAEISEIKEKALQLGAKSYKAIDAVGTFYDKVVKYLIYGNVLRNNTYPLSVSAERIVQAMEIVNHAKSIGADSIAHGSTGAGNDQVRFDMIFQILAPEIAIITPIRDMRLSRQEEITYLQEQGIDYSWEKAKYSINKGLWGTSVGGDETLSSHLPLPDEAFPSPLQKEDPGQIKLSFNKGELAALNDVKGSPVEIIEKLSNLASQYAIGRDIHVGDTIIGIKGRVGFEAAAPLIIIKAHHLLEKHTLSKWQQYQKEQLGNFYGMLLHEGNYLDEVMRNIEAFLEDTQKNVSGDVFISLHPYRFELEGISSPHDLMNASFGSYGEWNEGWTAEDAKGFIRILSNPGKIANHVNNSHD</sequence>
<evidence type="ECO:0000313" key="11">
    <source>
        <dbReference type="Proteomes" id="UP001207116"/>
    </source>
</evidence>
<dbReference type="EMBL" id="JAPFQP010000001">
    <property type="protein sequence ID" value="MCX2718147.1"/>
    <property type="molecule type" value="Genomic_DNA"/>
</dbReference>
<dbReference type="Pfam" id="PF20979">
    <property type="entry name" value="Arginosuc_syn_C"/>
    <property type="match status" value="1"/>
</dbReference>
<dbReference type="EC" id="6.3.4.5" evidence="2"/>
<dbReference type="GO" id="GO:0000053">
    <property type="term" value="P:argininosuccinate metabolic process"/>
    <property type="evidence" value="ECO:0007669"/>
    <property type="project" value="TreeGrafter"/>
</dbReference>
<comment type="caution">
    <text evidence="10">The sequence shown here is derived from an EMBL/GenBank/DDBJ whole genome shotgun (WGS) entry which is preliminary data.</text>
</comment>
<reference evidence="10" key="1">
    <citation type="submission" date="2022-11" db="EMBL/GenBank/DDBJ databases">
        <title>The characterization of three novel Bacteroidetes species and genomic analysis of their roles in tidal elemental geochemical cycles.</title>
        <authorList>
            <person name="Ma K.-J."/>
        </authorList>
    </citation>
    <scope>NUCLEOTIDE SEQUENCE</scope>
    <source>
        <strain evidence="10">M415</strain>
    </source>
</reference>
<dbReference type="AlphaFoldDB" id="A0AAE3MJA2"/>
<name>A0AAE3MJA2_9FLAO</name>
<dbReference type="InterPro" id="IPR023434">
    <property type="entry name" value="Arginosuc_synth_type_1_subfam"/>
</dbReference>
<evidence type="ECO:0000259" key="8">
    <source>
        <dbReference type="Pfam" id="PF00764"/>
    </source>
</evidence>
<dbReference type="GO" id="GO:0005737">
    <property type="term" value="C:cytoplasm"/>
    <property type="evidence" value="ECO:0007669"/>
    <property type="project" value="TreeGrafter"/>
</dbReference>
<keyword evidence="4 10" id="KW-0436">Ligase</keyword>
<dbReference type="GO" id="GO:0005524">
    <property type="term" value="F:ATP binding"/>
    <property type="evidence" value="ECO:0007669"/>
    <property type="project" value="UniProtKB-KW"/>
</dbReference>
<keyword evidence="3" id="KW-0055">Arginine biosynthesis</keyword>
<dbReference type="GO" id="GO:0004055">
    <property type="term" value="F:argininosuccinate synthase activity"/>
    <property type="evidence" value="ECO:0007669"/>
    <property type="project" value="UniProtKB-EC"/>
</dbReference>
<dbReference type="Pfam" id="PF00764">
    <property type="entry name" value="Arginosuc_synth"/>
    <property type="match status" value="1"/>
</dbReference>
<dbReference type="GO" id="GO:0000050">
    <property type="term" value="P:urea cycle"/>
    <property type="evidence" value="ECO:0007669"/>
    <property type="project" value="TreeGrafter"/>
</dbReference>
<dbReference type="InterPro" id="IPR048267">
    <property type="entry name" value="Arginosuc_syn_N"/>
</dbReference>
<gene>
    <name evidence="10" type="primary">argG</name>
    <name evidence="10" type="ORF">OO016_00915</name>
</gene>
<keyword evidence="5" id="KW-0028">Amino-acid biosynthesis</keyword>
<protein>
    <recommendedName>
        <fullName evidence="2">argininosuccinate synthase</fullName>
        <ecNumber evidence="2">6.3.4.5</ecNumber>
    </recommendedName>
</protein>
<dbReference type="Proteomes" id="UP001207116">
    <property type="component" value="Unassembled WGS sequence"/>
</dbReference>
<dbReference type="InterPro" id="IPR048268">
    <property type="entry name" value="Arginosuc_syn_C"/>
</dbReference>
<proteinExistence type="predicted"/>
<dbReference type="GO" id="GO:0006526">
    <property type="term" value="P:L-arginine biosynthetic process"/>
    <property type="evidence" value="ECO:0007669"/>
    <property type="project" value="UniProtKB-KW"/>
</dbReference>
<dbReference type="InterPro" id="IPR014729">
    <property type="entry name" value="Rossmann-like_a/b/a_fold"/>
</dbReference>
<keyword evidence="7" id="KW-0067">ATP-binding</keyword>
<dbReference type="InterPro" id="IPR001518">
    <property type="entry name" value="Arginosuc_synth"/>
</dbReference>
<dbReference type="Gene3D" id="3.90.1260.10">
    <property type="entry name" value="Argininosuccinate synthetase, chain A, domain 2"/>
    <property type="match status" value="1"/>
</dbReference>
<dbReference type="PANTHER" id="PTHR11587:SF2">
    <property type="entry name" value="ARGININOSUCCINATE SYNTHASE"/>
    <property type="match status" value="1"/>
</dbReference>
<keyword evidence="11" id="KW-1185">Reference proteome</keyword>
<evidence type="ECO:0000256" key="6">
    <source>
        <dbReference type="ARBA" id="ARBA00022741"/>
    </source>
</evidence>
<dbReference type="NCBIfam" id="TIGR00032">
    <property type="entry name" value="argG"/>
    <property type="match status" value="1"/>
</dbReference>
<dbReference type="SUPFAM" id="SSF69864">
    <property type="entry name" value="Argininosuccinate synthetase, C-terminal domain"/>
    <property type="match status" value="1"/>
</dbReference>
<dbReference type="InterPro" id="IPR024074">
    <property type="entry name" value="AS_cat/multimer_dom_body"/>
</dbReference>
<dbReference type="FunFam" id="3.40.50.620:FF:000019">
    <property type="entry name" value="Argininosuccinate synthase"/>
    <property type="match status" value="1"/>
</dbReference>
<dbReference type="InterPro" id="IPR018223">
    <property type="entry name" value="Arginosuc_synth_CS"/>
</dbReference>
<feature type="domain" description="Arginosuccinate synthase-like N-terminal" evidence="8">
    <location>
        <begin position="3"/>
        <end position="164"/>
    </location>
</feature>
<dbReference type="CDD" id="cd01999">
    <property type="entry name" value="ASS"/>
    <property type="match status" value="1"/>
</dbReference>
<feature type="domain" description="Arginosuccinate synthase C-terminal" evidence="9">
    <location>
        <begin position="173"/>
        <end position="383"/>
    </location>
</feature>
<evidence type="ECO:0000256" key="3">
    <source>
        <dbReference type="ARBA" id="ARBA00022571"/>
    </source>
</evidence>
<evidence type="ECO:0000256" key="7">
    <source>
        <dbReference type="ARBA" id="ARBA00022840"/>
    </source>
</evidence>
<evidence type="ECO:0000313" key="10">
    <source>
        <dbReference type="EMBL" id="MCX2718147.1"/>
    </source>
</evidence>
<evidence type="ECO:0000256" key="2">
    <source>
        <dbReference type="ARBA" id="ARBA00012286"/>
    </source>
</evidence>
<accession>A0AAE3MJA2</accession>
<evidence type="ECO:0000256" key="5">
    <source>
        <dbReference type="ARBA" id="ARBA00022605"/>
    </source>
</evidence>
<organism evidence="10 11">
    <name type="scientific">Lentiprolixibacter aurantiacus</name>
    <dbReference type="NCBI Taxonomy" id="2993939"/>
    <lineage>
        <taxon>Bacteria</taxon>
        <taxon>Pseudomonadati</taxon>
        <taxon>Bacteroidota</taxon>
        <taxon>Flavobacteriia</taxon>
        <taxon>Flavobacteriales</taxon>
        <taxon>Flavobacteriaceae</taxon>
        <taxon>Lentiprolixibacter</taxon>
    </lineage>
</organism>
<dbReference type="SUPFAM" id="SSF52402">
    <property type="entry name" value="Adenine nucleotide alpha hydrolases-like"/>
    <property type="match status" value="1"/>
</dbReference>
<comment type="pathway">
    <text evidence="1">Amino-acid biosynthesis; L-arginine biosynthesis; L-arginine from L-ornithine and carbamoyl phosphate: step 2/3.</text>
</comment>
<evidence type="ECO:0000256" key="4">
    <source>
        <dbReference type="ARBA" id="ARBA00022598"/>
    </source>
</evidence>
<evidence type="ECO:0000256" key="1">
    <source>
        <dbReference type="ARBA" id="ARBA00004967"/>
    </source>
</evidence>